<proteinExistence type="predicted"/>
<feature type="transmembrane region" description="Helical" evidence="7">
    <location>
        <begin position="365"/>
        <end position="385"/>
    </location>
</feature>
<evidence type="ECO:0000256" key="2">
    <source>
        <dbReference type="ARBA" id="ARBA00022475"/>
    </source>
</evidence>
<feature type="domain" description="Major facilitator superfamily (MFS) profile" evidence="8">
    <location>
        <begin position="16"/>
        <end position="416"/>
    </location>
</feature>
<feature type="transmembrane region" description="Helical" evidence="7">
    <location>
        <begin position="110"/>
        <end position="134"/>
    </location>
</feature>
<feature type="transmembrane region" description="Helical" evidence="7">
    <location>
        <begin position="332"/>
        <end position="353"/>
    </location>
</feature>
<dbReference type="PANTHER" id="PTHR43124">
    <property type="entry name" value="PURINE EFFLUX PUMP PBUE"/>
    <property type="match status" value="1"/>
</dbReference>
<name>A0A0B9A5R0_BRELN</name>
<evidence type="ECO:0000313" key="9">
    <source>
        <dbReference type="EMBL" id="KHS54069.1"/>
    </source>
</evidence>
<evidence type="ECO:0000256" key="3">
    <source>
        <dbReference type="ARBA" id="ARBA00022692"/>
    </source>
</evidence>
<feature type="compositionally biased region" description="Polar residues" evidence="6">
    <location>
        <begin position="202"/>
        <end position="212"/>
    </location>
</feature>
<dbReference type="OrthoDB" id="2957247at2"/>
<evidence type="ECO:0000256" key="6">
    <source>
        <dbReference type="SAM" id="MobiDB-lite"/>
    </source>
</evidence>
<feature type="transmembrane region" description="Helical" evidence="7">
    <location>
        <begin position="85"/>
        <end position="104"/>
    </location>
</feature>
<comment type="subcellular location">
    <subcellularLocation>
        <location evidence="1">Cell membrane</location>
        <topology evidence="1">Multi-pass membrane protein</topology>
    </subcellularLocation>
</comment>
<comment type="caution">
    <text evidence="9">The sequence shown here is derived from an EMBL/GenBank/DDBJ whole genome shotgun (WGS) entry which is preliminary data.</text>
</comment>
<dbReference type="Gene3D" id="1.20.1250.20">
    <property type="entry name" value="MFS general substrate transporter like domains"/>
    <property type="match status" value="2"/>
</dbReference>
<keyword evidence="3 7" id="KW-0812">Transmembrane</keyword>
<feature type="transmembrane region" description="Helical" evidence="7">
    <location>
        <begin position="58"/>
        <end position="78"/>
    </location>
</feature>
<dbReference type="InterPro" id="IPR036259">
    <property type="entry name" value="MFS_trans_sf"/>
</dbReference>
<dbReference type="PATRIC" id="fig|1703.6.peg.161"/>
<dbReference type="GO" id="GO:0005886">
    <property type="term" value="C:plasma membrane"/>
    <property type="evidence" value="ECO:0007669"/>
    <property type="project" value="UniProtKB-SubCell"/>
</dbReference>
<keyword evidence="10" id="KW-1185">Reference proteome</keyword>
<dbReference type="AlphaFoldDB" id="A0A0B9A5R0"/>
<feature type="transmembrane region" description="Helical" evidence="7">
    <location>
        <begin position="146"/>
        <end position="166"/>
    </location>
</feature>
<protein>
    <submittedName>
        <fullName evidence="9">Major facilitator superfamily MFS_1</fullName>
    </submittedName>
</protein>
<evidence type="ECO:0000256" key="5">
    <source>
        <dbReference type="ARBA" id="ARBA00023136"/>
    </source>
</evidence>
<keyword evidence="5 7" id="KW-0472">Membrane</keyword>
<dbReference type="InterPro" id="IPR011701">
    <property type="entry name" value="MFS"/>
</dbReference>
<accession>A0A0B9A5R0</accession>
<feature type="transmembrane region" description="Helical" evidence="7">
    <location>
        <begin position="245"/>
        <end position="263"/>
    </location>
</feature>
<feature type="transmembrane region" description="Helical" evidence="7">
    <location>
        <begin position="275"/>
        <end position="296"/>
    </location>
</feature>
<dbReference type="InterPro" id="IPR020846">
    <property type="entry name" value="MFS_dom"/>
</dbReference>
<dbReference type="PANTHER" id="PTHR43124:SF3">
    <property type="entry name" value="CHLORAMPHENICOL EFFLUX PUMP RV0191"/>
    <property type="match status" value="1"/>
</dbReference>
<evidence type="ECO:0000259" key="8">
    <source>
        <dbReference type="PROSITE" id="PS50850"/>
    </source>
</evidence>
<dbReference type="GO" id="GO:0022857">
    <property type="term" value="F:transmembrane transporter activity"/>
    <property type="evidence" value="ECO:0007669"/>
    <property type="project" value="InterPro"/>
</dbReference>
<evidence type="ECO:0000313" key="10">
    <source>
        <dbReference type="Proteomes" id="UP000031488"/>
    </source>
</evidence>
<feature type="transmembrane region" description="Helical" evidence="7">
    <location>
        <begin position="172"/>
        <end position="192"/>
    </location>
</feature>
<dbReference type="Pfam" id="PF07690">
    <property type="entry name" value="MFS_1"/>
    <property type="match status" value="1"/>
</dbReference>
<organism evidence="9 10">
    <name type="scientific">Brevibacterium linens</name>
    <dbReference type="NCBI Taxonomy" id="1703"/>
    <lineage>
        <taxon>Bacteria</taxon>
        <taxon>Bacillati</taxon>
        <taxon>Actinomycetota</taxon>
        <taxon>Actinomycetes</taxon>
        <taxon>Micrococcales</taxon>
        <taxon>Brevibacteriaceae</taxon>
        <taxon>Brevibacterium</taxon>
    </lineage>
</organism>
<dbReference type="PROSITE" id="PS50850">
    <property type="entry name" value="MFS"/>
    <property type="match status" value="1"/>
</dbReference>
<dbReference type="EMBL" id="JTJZ01000011">
    <property type="protein sequence ID" value="KHS54069.1"/>
    <property type="molecule type" value="Genomic_DNA"/>
</dbReference>
<dbReference type="RefSeq" id="WP_039206444.1">
    <property type="nucleotide sequence ID" value="NZ_JBCLTJ010000006.1"/>
</dbReference>
<feature type="transmembrane region" description="Helical" evidence="7">
    <location>
        <begin position="391"/>
        <end position="411"/>
    </location>
</feature>
<dbReference type="Proteomes" id="UP000031488">
    <property type="component" value="Unassembled WGS sequence"/>
</dbReference>
<dbReference type="InterPro" id="IPR050189">
    <property type="entry name" value="MFS_Efflux_Transporters"/>
</dbReference>
<evidence type="ECO:0000256" key="7">
    <source>
        <dbReference type="SAM" id="Phobius"/>
    </source>
</evidence>
<gene>
    <name evidence="9" type="ORF">AE0388_0276</name>
</gene>
<keyword evidence="2" id="KW-1003">Cell membrane</keyword>
<feature type="region of interest" description="Disordered" evidence="6">
    <location>
        <begin position="197"/>
        <end position="223"/>
    </location>
</feature>
<evidence type="ECO:0000256" key="4">
    <source>
        <dbReference type="ARBA" id="ARBA00022989"/>
    </source>
</evidence>
<sequence length="416" mass="41164">MTSTLLSQRPLDRRGALTLIAAGTALIAVCYGFARFAYGLFLPPIRTEFGLEASTAGAIASGSYVAYCAAIIVSTALTPRFGSRVLAVSAGVIAASGTALVALAPNPALLAVGVVVAGSSTGVASPPLAHAVAHSLRAAVQGRAQTVINAGTGLGVAVAGPAALLASGHWRLGWFAFSAISAAVTVWVLRAVPSAGRPGPARTTNRGASTSAERCAETPSHAKDGRGAVSALLHRPVFPPGSGRIIAASGLMGIASSAVWTFGRDVLGSVGGMGPTASAIAWILLGAFGILGALAGDAARRIGLRRSWVLGMLLLAAATVLFAPAAGIPGAAGLLCATFGAVYIALTGLLLVWGTEVYASSPATGVGLAFLVIAVGQAVGAPLTGELIGDFGPHIAFAVIGGCAAVGVLVGPRRRQ</sequence>
<reference evidence="9 10" key="1">
    <citation type="submission" date="2014-11" db="EMBL/GenBank/DDBJ databases">
        <title>Draft Genome Sequence of Brevibacterium linens AE038-8.</title>
        <authorList>
            <person name="Maizel D."/>
            <person name="Utturkar S.M."/>
            <person name="Brown S.D."/>
            <person name="Ferrero M."/>
            <person name="Rosen B.P."/>
        </authorList>
    </citation>
    <scope>NUCLEOTIDE SEQUENCE [LARGE SCALE GENOMIC DNA]</scope>
    <source>
        <strain evidence="9 10">AE038-8</strain>
    </source>
</reference>
<feature type="compositionally biased region" description="Basic and acidic residues" evidence="6">
    <location>
        <begin position="214"/>
        <end position="223"/>
    </location>
</feature>
<keyword evidence="4 7" id="KW-1133">Transmembrane helix</keyword>
<dbReference type="SUPFAM" id="SSF103473">
    <property type="entry name" value="MFS general substrate transporter"/>
    <property type="match status" value="1"/>
</dbReference>
<evidence type="ECO:0000256" key="1">
    <source>
        <dbReference type="ARBA" id="ARBA00004651"/>
    </source>
</evidence>
<feature type="transmembrane region" description="Helical" evidence="7">
    <location>
        <begin position="308"/>
        <end position="326"/>
    </location>
</feature>
<feature type="transmembrane region" description="Helical" evidence="7">
    <location>
        <begin position="16"/>
        <end position="38"/>
    </location>
</feature>